<protein>
    <submittedName>
        <fullName evidence="2">Uncharacterized protein</fullName>
    </submittedName>
</protein>
<sequence length="186" mass="20677">MVRLEIFWGYVLNQQDMLQNRRPRLGHPSLVSCLDGSGLLRVSSDYAMVTIHCWKLWSSKSCLIVIISDSCRYTCFAEWRSSLEFVLLISLGLPQCATKQHCLVGCALFVEPKASTTTEENKIETNELQPQQSNGGCPATEELTCQDKTSDTDTLDKGVLTIAEGAALEPLAAMKYLIVVIVTMRQ</sequence>
<name>A0ABD2XSX6_9GENT</name>
<reference evidence="2 3" key="1">
    <citation type="submission" date="2024-11" db="EMBL/GenBank/DDBJ databases">
        <title>A near-complete genome assembly of Cinchona calisaya.</title>
        <authorList>
            <person name="Lian D.C."/>
            <person name="Zhao X.W."/>
            <person name="Wei L."/>
        </authorList>
    </citation>
    <scope>NUCLEOTIDE SEQUENCE [LARGE SCALE GENOMIC DNA]</scope>
    <source>
        <tissue evidence="2">Nenye</tissue>
    </source>
</reference>
<comment type="caution">
    <text evidence="2">The sequence shown here is derived from an EMBL/GenBank/DDBJ whole genome shotgun (WGS) entry which is preliminary data.</text>
</comment>
<accession>A0ABD2XSX6</accession>
<feature type="non-terminal residue" evidence="2">
    <location>
        <position position="186"/>
    </location>
</feature>
<dbReference type="EMBL" id="JBJUIK010000017">
    <property type="protein sequence ID" value="KAL3498351.1"/>
    <property type="molecule type" value="Genomic_DNA"/>
</dbReference>
<evidence type="ECO:0000313" key="2">
    <source>
        <dbReference type="EMBL" id="KAL3498351.1"/>
    </source>
</evidence>
<feature type="region of interest" description="Disordered" evidence="1">
    <location>
        <begin position="119"/>
        <end position="138"/>
    </location>
</feature>
<evidence type="ECO:0000256" key="1">
    <source>
        <dbReference type="SAM" id="MobiDB-lite"/>
    </source>
</evidence>
<proteinExistence type="predicted"/>
<gene>
    <name evidence="2" type="ORF">ACH5RR_041083</name>
</gene>
<evidence type="ECO:0000313" key="3">
    <source>
        <dbReference type="Proteomes" id="UP001630127"/>
    </source>
</evidence>
<dbReference type="AlphaFoldDB" id="A0ABD2XSX6"/>
<organism evidence="2 3">
    <name type="scientific">Cinchona calisaya</name>
    <dbReference type="NCBI Taxonomy" id="153742"/>
    <lineage>
        <taxon>Eukaryota</taxon>
        <taxon>Viridiplantae</taxon>
        <taxon>Streptophyta</taxon>
        <taxon>Embryophyta</taxon>
        <taxon>Tracheophyta</taxon>
        <taxon>Spermatophyta</taxon>
        <taxon>Magnoliopsida</taxon>
        <taxon>eudicotyledons</taxon>
        <taxon>Gunneridae</taxon>
        <taxon>Pentapetalae</taxon>
        <taxon>asterids</taxon>
        <taxon>lamiids</taxon>
        <taxon>Gentianales</taxon>
        <taxon>Rubiaceae</taxon>
        <taxon>Cinchonoideae</taxon>
        <taxon>Cinchoneae</taxon>
        <taxon>Cinchona</taxon>
    </lineage>
</organism>
<dbReference type="Proteomes" id="UP001630127">
    <property type="component" value="Unassembled WGS sequence"/>
</dbReference>
<keyword evidence="3" id="KW-1185">Reference proteome</keyword>